<sequence length="176" mass="19119">MLARFTDSARRALIRAGTLALDAGRPALTPDLLLLALAEIRPFSLASFTVTAEDVREQVDLGDRRELLATLGIDLAEVHRRTRAGTSDPARWRLTRSRLNPLRVTLHGPLGSVPLAMHARKVVEVAMWRPGAVTGERLLWGLLADYSNGAGRILRAGGVDLRALVEETGMPTARTA</sequence>
<dbReference type="GO" id="GO:0006508">
    <property type="term" value="P:proteolysis"/>
    <property type="evidence" value="ECO:0007669"/>
    <property type="project" value="UniProtKB-KW"/>
</dbReference>
<evidence type="ECO:0000313" key="1">
    <source>
        <dbReference type="EMBL" id="MFD1545355.1"/>
    </source>
</evidence>
<dbReference type="Proteomes" id="UP001597097">
    <property type="component" value="Unassembled WGS sequence"/>
</dbReference>
<reference evidence="2" key="1">
    <citation type="journal article" date="2019" name="Int. J. Syst. Evol. Microbiol.">
        <title>The Global Catalogue of Microorganisms (GCM) 10K type strain sequencing project: providing services to taxonomists for standard genome sequencing and annotation.</title>
        <authorList>
            <consortium name="The Broad Institute Genomics Platform"/>
            <consortium name="The Broad Institute Genome Sequencing Center for Infectious Disease"/>
            <person name="Wu L."/>
            <person name="Ma J."/>
        </authorList>
    </citation>
    <scope>NUCLEOTIDE SEQUENCE [LARGE SCALE GENOMIC DNA]</scope>
    <source>
        <strain evidence="2">CGMCC 1.15399</strain>
    </source>
</reference>
<accession>A0ABW4GRS6</accession>
<keyword evidence="1" id="KW-0378">Hydrolase</keyword>
<dbReference type="EMBL" id="JBHUCM010000047">
    <property type="protein sequence ID" value="MFD1545355.1"/>
    <property type="molecule type" value="Genomic_DNA"/>
</dbReference>
<name>A0ABW4GRS6_9ACTN</name>
<evidence type="ECO:0000313" key="2">
    <source>
        <dbReference type="Proteomes" id="UP001597097"/>
    </source>
</evidence>
<protein>
    <submittedName>
        <fullName evidence="1">Clp protease N-terminal domain-containing protein</fullName>
    </submittedName>
</protein>
<comment type="caution">
    <text evidence="1">The sequence shown here is derived from an EMBL/GenBank/DDBJ whole genome shotgun (WGS) entry which is preliminary data.</text>
</comment>
<organism evidence="1 2">
    <name type="scientific">Nonomuraea guangzhouensis</name>
    <dbReference type="NCBI Taxonomy" id="1291555"/>
    <lineage>
        <taxon>Bacteria</taxon>
        <taxon>Bacillati</taxon>
        <taxon>Actinomycetota</taxon>
        <taxon>Actinomycetes</taxon>
        <taxon>Streptosporangiales</taxon>
        <taxon>Streptosporangiaceae</taxon>
        <taxon>Nonomuraea</taxon>
    </lineage>
</organism>
<keyword evidence="1" id="KW-0645">Protease</keyword>
<gene>
    <name evidence="1" type="ORF">ACFSJ0_50525</name>
</gene>
<proteinExistence type="predicted"/>
<keyword evidence="2" id="KW-1185">Reference proteome</keyword>
<dbReference type="GO" id="GO:0008233">
    <property type="term" value="F:peptidase activity"/>
    <property type="evidence" value="ECO:0007669"/>
    <property type="project" value="UniProtKB-KW"/>
</dbReference>
<dbReference type="RefSeq" id="WP_219532066.1">
    <property type="nucleotide sequence ID" value="NZ_JAHKRM010000013.1"/>
</dbReference>